<evidence type="ECO:0000313" key="1">
    <source>
        <dbReference type="EMBL" id="HJF09756.1"/>
    </source>
</evidence>
<comment type="caution">
    <text evidence="1">The sequence shown here is derived from an EMBL/GenBank/DDBJ whole genome shotgun (WGS) entry which is preliminary data.</text>
</comment>
<evidence type="ECO:0000313" key="2">
    <source>
        <dbReference type="Proteomes" id="UP000784793"/>
    </source>
</evidence>
<sequence length="74" mass="9004">MTKEEFEKRWSQFIKEFNQNFDSPEVSQQLQDVAIQNTDNPEDLKINYEHIYQQQRMDNLVKDAIESFLDFDEN</sequence>
<name>A0A921FH13_9LACO</name>
<dbReference type="AlphaFoldDB" id="A0A921FH13"/>
<reference evidence="1" key="2">
    <citation type="submission" date="2021-09" db="EMBL/GenBank/DDBJ databases">
        <authorList>
            <person name="Gilroy R."/>
        </authorList>
    </citation>
    <scope>NUCLEOTIDE SEQUENCE</scope>
    <source>
        <strain evidence="1">CHK194-22301</strain>
    </source>
</reference>
<dbReference type="EMBL" id="DYXB01000045">
    <property type="protein sequence ID" value="HJF09756.1"/>
    <property type="molecule type" value="Genomic_DNA"/>
</dbReference>
<proteinExistence type="predicted"/>
<reference evidence="1" key="1">
    <citation type="journal article" date="2021" name="PeerJ">
        <title>Extensive microbial diversity within the chicken gut microbiome revealed by metagenomics and culture.</title>
        <authorList>
            <person name="Gilroy R."/>
            <person name="Ravi A."/>
            <person name="Getino M."/>
            <person name="Pursley I."/>
            <person name="Horton D.L."/>
            <person name="Alikhan N.F."/>
            <person name="Baker D."/>
            <person name="Gharbi K."/>
            <person name="Hall N."/>
            <person name="Watson M."/>
            <person name="Adriaenssens E.M."/>
            <person name="Foster-Nyarko E."/>
            <person name="Jarju S."/>
            <person name="Secka A."/>
            <person name="Antonio M."/>
            <person name="Oren A."/>
            <person name="Chaudhuri R.R."/>
            <person name="La Ragione R."/>
            <person name="Hildebrand F."/>
            <person name="Pallen M.J."/>
        </authorList>
    </citation>
    <scope>NUCLEOTIDE SEQUENCE</scope>
    <source>
        <strain evidence="1">CHK194-22301</strain>
    </source>
</reference>
<dbReference type="Proteomes" id="UP000784793">
    <property type="component" value="Unassembled WGS sequence"/>
</dbReference>
<protein>
    <submittedName>
        <fullName evidence="1">Uncharacterized protein</fullName>
    </submittedName>
</protein>
<gene>
    <name evidence="1" type="ORF">K8V23_03005</name>
</gene>
<accession>A0A921FH13</accession>
<organism evidence="1 2">
    <name type="scientific">Lactobacillus crispatus</name>
    <dbReference type="NCBI Taxonomy" id="47770"/>
    <lineage>
        <taxon>Bacteria</taxon>
        <taxon>Bacillati</taxon>
        <taxon>Bacillota</taxon>
        <taxon>Bacilli</taxon>
        <taxon>Lactobacillales</taxon>
        <taxon>Lactobacillaceae</taxon>
        <taxon>Lactobacillus</taxon>
    </lineage>
</organism>